<dbReference type="InterPro" id="IPR050218">
    <property type="entry name" value="LptD"/>
</dbReference>
<evidence type="ECO:0000313" key="3">
    <source>
        <dbReference type="EMBL" id="SVC18114.1"/>
    </source>
</evidence>
<feature type="domain" description="Organic solvent tolerance-like N-terminal" evidence="2">
    <location>
        <begin position="55"/>
        <end position="188"/>
    </location>
</feature>
<dbReference type="PANTHER" id="PTHR30189:SF1">
    <property type="entry name" value="LPS-ASSEMBLY PROTEIN LPTD"/>
    <property type="match status" value="1"/>
</dbReference>
<reference evidence="3" key="1">
    <citation type="submission" date="2018-05" db="EMBL/GenBank/DDBJ databases">
        <authorList>
            <person name="Lanie J.A."/>
            <person name="Ng W.-L."/>
            <person name="Kazmierczak K.M."/>
            <person name="Andrzejewski T.M."/>
            <person name="Davidsen T.M."/>
            <person name="Wayne K.J."/>
            <person name="Tettelin H."/>
            <person name="Glass J.I."/>
            <person name="Rusch D."/>
            <person name="Podicherti R."/>
            <person name="Tsui H.-C.T."/>
            <person name="Winkler M.E."/>
        </authorList>
    </citation>
    <scope>NUCLEOTIDE SEQUENCE</scope>
</reference>
<organism evidence="3">
    <name type="scientific">marine metagenome</name>
    <dbReference type="NCBI Taxonomy" id="408172"/>
    <lineage>
        <taxon>unclassified sequences</taxon>
        <taxon>metagenomes</taxon>
        <taxon>ecological metagenomes</taxon>
    </lineage>
</organism>
<accession>A0A382JZU4</accession>
<dbReference type="Gene3D" id="2.60.450.10">
    <property type="entry name" value="Lipopolysaccharide (LPS) transport protein A like domain"/>
    <property type="match status" value="1"/>
</dbReference>
<keyword evidence="1" id="KW-0472">Membrane</keyword>
<dbReference type="GO" id="GO:0009279">
    <property type="term" value="C:cell outer membrane"/>
    <property type="evidence" value="ECO:0007669"/>
    <property type="project" value="TreeGrafter"/>
</dbReference>
<feature type="non-terminal residue" evidence="3">
    <location>
        <position position="240"/>
    </location>
</feature>
<dbReference type="Pfam" id="PF03968">
    <property type="entry name" value="LptD_N"/>
    <property type="match status" value="1"/>
</dbReference>
<name>A0A382JZU4_9ZZZZ</name>
<evidence type="ECO:0000259" key="2">
    <source>
        <dbReference type="Pfam" id="PF03968"/>
    </source>
</evidence>
<proteinExistence type="predicted"/>
<dbReference type="InterPro" id="IPR005653">
    <property type="entry name" value="OstA-like_N"/>
</dbReference>
<protein>
    <recommendedName>
        <fullName evidence="2">Organic solvent tolerance-like N-terminal domain-containing protein</fullName>
    </recommendedName>
</protein>
<dbReference type="GO" id="GO:1990351">
    <property type="term" value="C:transporter complex"/>
    <property type="evidence" value="ECO:0007669"/>
    <property type="project" value="TreeGrafter"/>
</dbReference>
<dbReference type="AlphaFoldDB" id="A0A382JZU4"/>
<dbReference type="PANTHER" id="PTHR30189">
    <property type="entry name" value="LPS-ASSEMBLY PROTEIN"/>
    <property type="match status" value="1"/>
</dbReference>
<keyword evidence="1" id="KW-0998">Cell outer membrane</keyword>
<gene>
    <name evidence="3" type="ORF">METZ01_LOCUS270968</name>
</gene>
<evidence type="ECO:0000256" key="1">
    <source>
        <dbReference type="ARBA" id="ARBA00023237"/>
    </source>
</evidence>
<dbReference type="EMBL" id="UINC01077726">
    <property type="protein sequence ID" value="SVC18114.1"/>
    <property type="molecule type" value="Genomic_DNA"/>
</dbReference>
<sequence length="240" mass="26959">MKKHLLFSILVLSAFSVQADGVNLTCTPFQSCVNCPEYQTLFPIQQFSHDYTSIEVEADRSEVSQNNGYFLSGDVKLKSGDYLLSADEVEFSGSDKSTFAEGNVEYQDAEYLITGDSFFAKKENNLITATIENTKYQEIKNNSNGSAESINKNGDIVVFNKATYSFCPINQSDWQIKAKTIVVNLEKNRGIADHATILFKGYPIFYFPKHSWVLEGRGSGFLPPSFDRYEESQYSDKSSP</sequence>